<gene>
    <name evidence="10" type="ORF">SAPINGB_P002567</name>
</gene>
<evidence type="ECO:0000256" key="3">
    <source>
        <dbReference type="ARBA" id="ARBA00011063"/>
    </source>
</evidence>
<dbReference type="InterPro" id="IPR036196">
    <property type="entry name" value="Ptyr_pPase_sf"/>
</dbReference>
<evidence type="ECO:0000256" key="1">
    <source>
        <dbReference type="ARBA" id="ARBA00000032"/>
    </source>
</evidence>
<evidence type="ECO:0000256" key="8">
    <source>
        <dbReference type="PIRSR" id="PIRSR617867-1"/>
    </source>
</evidence>
<evidence type="ECO:0000313" key="10">
    <source>
        <dbReference type="EMBL" id="VVT50033.1"/>
    </source>
</evidence>
<sequence>MSDQISVAFVCLGNICRSPMAEAVFKHTVKTRNLDDQFDTITSFGTAAYHVGEDPDYRSTQVCRKNGVPVSHAAQQIKSAHFSQFDYILAMDRENLRNLSRIQPKNSRAKVLLFGEYREDTQFNVIVSDPYYGGVDGFETNFRQLSHFSETFLDREIAKS</sequence>
<feature type="active site" description="Proton donor" evidence="8">
    <location>
        <position position="129"/>
    </location>
</feature>
<comment type="similarity">
    <text evidence="3">Belongs to the low molecular weight phosphotyrosine protein phosphatase family.</text>
</comment>
<evidence type="ECO:0000259" key="9">
    <source>
        <dbReference type="SMART" id="SM00226"/>
    </source>
</evidence>
<dbReference type="FunFam" id="3.40.50.2300:FF:000105">
    <property type="entry name" value="Low molecular weight phosphotyrosine protein"/>
    <property type="match status" value="1"/>
</dbReference>
<evidence type="ECO:0000256" key="7">
    <source>
        <dbReference type="ARBA" id="ARBA00051722"/>
    </source>
</evidence>
<dbReference type="SUPFAM" id="SSF52788">
    <property type="entry name" value="Phosphotyrosine protein phosphatases I"/>
    <property type="match status" value="1"/>
</dbReference>
<dbReference type="RefSeq" id="XP_031853176.1">
    <property type="nucleotide sequence ID" value="XM_031997285.1"/>
</dbReference>
<dbReference type="SMART" id="SM00226">
    <property type="entry name" value="LMWPc"/>
    <property type="match status" value="1"/>
</dbReference>
<dbReference type="GeneID" id="43581385"/>
<dbReference type="AlphaFoldDB" id="A0A5E8BEK7"/>
<comment type="subcellular location">
    <subcellularLocation>
        <location evidence="2">Cytoplasm</location>
    </subcellularLocation>
</comment>
<comment type="catalytic activity">
    <reaction evidence="7">
        <text>O-phospho-L-tyrosyl-[protein] + H2O = L-tyrosyl-[protein] + phosphate</text>
        <dbReference type="Rhea" id="RHEA:10684"/>
        <dbReference type="Rhea" id="RHEA-COMP:10136"/>
        <dbReference type="Rhea" id="RHEA-COMP:20101"/>
        <dbReference type="ChEBI" id="CHEBI:15377"/>
        <dbReference type="ChEBI" id="CHEBI:43474"/>
        <dbReference type="ChEBI" id="CHEBI:46858"/>
        <dbReference type="ChEBI" id="CHEBI:61978"/>
        <dbReference type="EC" id="3.1.3.48"/>
    </reaction>
</comment>
<evidence type="ECO:0000256" key="5">
    <source>
        <dbReference type="ARBA" id="ARBA00022801"/>
    </source>
</evidence>
<reference evidence="10 11" key="1">
    <citation type="submission" date="2019-09" db="EMBL/GenBank/DDBJ databases">
        <authorList>
            <person name="Brejova B."/>
        </authorList>
    </citation>
    <scope>NUCLEOTIDE SEQUENCE [LARGE SCALE GENOMIC DNA]</scope>
</reference>
<dbReference type="PRINTS" id="PR00719">
    <property type="entry name" value="LMWPTPASE"/>
</dbReference>
<dbReference type="GO" id="GO:0004725">
    <property type="term" value="F:protein tyrosine phosphatase activity"/>
    <property type="evidence" value="ECO:0007669"/>
    <property type="project" value="UniProtKB-EC"/>
</dbReference>
<evidence type="ECO:0000256" key="4">
    <source>
        <dbReference type="ARBA" id="ARBA00022490"/>
    </source>
</evidence>
<dbReference type="InterPro" id="IPR017867">
    <property type="entry name" value="Tyr_phospatase_low_mol_wt"/>
</dbReference>
<proteinExistence type="inferred from homology"/>
<feature type="active site" evidence="8">
    <location>
        <position position="17"/>
    </location>
</feature>
<dbReference type="Pfam" id="PF01451">
    <property type="entry name" value="LMWPc"/>
    <property type="match status" value="1"/>
</dbReference>
<organism evidence="10 11">
    <name type="scientific">Magnusiomyces paraingens</name>
    <dbReference type="NCBI Taxonomy" id="2606893"/>
    <lineage>
        <taxon>Eukaryota</taxon>
        <taxon>Fungi</taxon>
        <taxon>Dikarya</taxon>
        <taxon>Ascomycota</taxon>
        <taxon>Saccharomycotina</taxon>
        <taxon>Dipodascomycetes</taxon>
        <taxon>Dipodascales</taxon>
        <taxon>Dipodascaceae</taxon>
        <taxon>Magnusiomyces</taxon>
    </lineage>
</organism>
<dbReference type="InterPro" id="IPR050438">
    <property type="entry name" value="LMW_PTPase"/>
</dbReference>
<dbReference type="PANTHER" id="PTHR11717">
    <property type="entry name" value="LOW MOLECULAR WEIGHT PROTEIN TYROSINE PHOSPHATASE"/>
    <property type="match status" value="1"/>
</dbReference>
<dbReference type="GO" id="GO:0003993">
    <property type="term" value="F:acid phosphatase activity"/>
    <property type="evidence" value="ECO:0007669"/>
    <property type="project" value="UniProtKB-EC"/>
</dbReference>
<keyword evidence="4" id="KW-0963">Cytoplasm</keyword>
<evidence type="ECO:0000256" key="6">
    <source>
        <dbReference type="ARBA" id="ARBA00022912"/>
    </source>
</evidence>
<keyword evidence="5" id="KW-0378">Hydrolase</keyword>
<protein>
    <recommendedName>
        <fullName evidence="9">Phosphotyrosine protein phosphatase I domain-containing protein</fullName>
    </recommendedName>
</protein>
<dbReference type="InterPro" id="IPR023485">
    <property type="entry name" value="Ptyr_pPase"/>
</dbReference>
<accession>A0A5E8BEK7</accession>
<dbReference type="CDD" id="cd16343">
    <property type="entry name" value="LMWPTP"/>
    <property type="match status" value="1"/>
</dbReference>
<keyword evidence="11" id="KW-1185">Reference proteome</keyword>
<evidence type="ECO:0000256" key="2">
    <source>
        <dbReference type="ARBA" id="ARBA00004496"/>
    </source>
</evidence>
<dbReference type="OrthoDB" id="3388at2759"/>
<name>A0A5E8BEK7_9ASCO</name>
<evidence type="ECO:0000313" key="11">
    <source>
        <dbReference type="Proteomes" id="UP000398389"/>
    </source>
</evidence>
<feature type="active site" description="Nucleophile" evidence="8">
    <location>
        <position position="11"/>
    </location>
</feature>
<dbReference type="PANTHER" id="PTHR11717:SF7">
    <property type="entry name" value="LOW MOLECULAR WEIGHT PHOSPHOTYROSINE PROTEIN PHOSPHATASE"/>
    <property type="match status" value="1"/>
</dbReference>
<dbReference type="Gene3D" id="3.40.50.2300">
    <property type="match status" value="1"/>
</dbReference>
<dbReference type="GO" id="GO:0005737">
    <property type="term" value="C:cytoplasm"/>
    <property type="evidence" value="ECO:0007669"/>
    <property type="project" value="UniProtKB-SubCell"/>
</dbReference>
<keyword evidence="6" id="KW-0904">Protein phosphatase</keyword>
<dbReference type="EMBL" id="CABVLU010000002">
    <property type="protein sequence ID" value="VVT50033.1"/>
    <property type="molecule type" value="Genomic_DNA"/>
</dbReference>
<dbReference type="Proteomes" id="UP000398389">
    <property type="component" value="Unassembled WGS sequence"/>
</dbReference>
<feature type="domain" description="Phosphotyrosine protein phosphatase I" evidence="9">
    <location>
        <begin position="5"/>
        <end position="155"/>
    </location>
</feature>
<comment type="catalytic activity">
    <reaction evidence="1">
        <text>a phosphate monoester + H2O = an alcohol + phosphate</text>
        <dbReference type="Rhea" id="RHEA:15017"/>
        <dbReference type="ChEBI" id="CHEBI:15377"/>
        <dbReference type="ChEBI" id="CHEBI:30879"/>
        <dbReference type="ChEBI" id="CHEBI:43474"/>
        <dbReference type="ChEBI" id="CHEBI:67140"/>
        <dbReference type="EC" id="3.1.3.2"/>
    </reaction>
</comment>